<dbReference type="AlphaFoldDB" id="A0A5N6J7V0"/>
<evidence type="ECO:0000259" key="2">
    <source>
        <dbReference type="Pfam" id="PF22301"/>
    </source>
</evidence>
<keyword evidence="4" id="KW-1185">Reference proteome</keyword>
<organism evidence="3 4">
    <name type="scientific">Aspergillus minisclerotigenes</name>
    <dbReference type="NCBI Taxonomy" id="656917"/>
    <lineage>
        <taxon>Eukaryota</taxon>
        <taxon>Fungi</taxon>
        <taxon>Dikarya</taxon>
        <taxon>Ascomycota</taxon>
        <taxon>Pezizomycotina</taxon>
        <taxon>Eurotiomycetes</taxon>
        <taxon>Eurotiomycetidae</taxon>
        <taxon>Eurotiales</taxon>
        <taxon>Aspergillaceae</taxon>
        <taxon>Aspergillus</taxon>
        <taxon>Aspergillus subgen. Circumdati</taxon>
    </lineage>
</organism>
<dbReference type="InterPro" id="IPR028994">
    <property type="entry name" value="Integrin_alpha_N"/>
</dbReference>
<dbReference type="InterPro" id="IPR040887">
    <property type="entry name" value="AUDH_Cupin"/>
</dbReference>
<evidence type="ECO:0000259" key="1">
    <source>
        <dbReference type="Pfam" id="PF18637"/>
    </source>
</evidence>
<proteinExistence type="predicted"/>
<dbReference type="InterPro" id="IPR054583">
    <property type="entry name" value="Beta-prop_AUDH"/>
</dbReference>
<sequence>MPVSRAPDFSEKIAIQDGREDGYWVSSFKFAETDKVPGVVASGLNSGKIEFLDNPRNTSADPNAWTVYQVAKLNTPVAVVPMDITRNGLMDIVVCHDFGNTMIQANMQGGHISWFENPGRDKLKQDVKWTQHYIGRWPAMHRLQAGYFTQRAKGPAGLDSLLVSSREGVSWLYYDDGRWKREQIGTGEQRLPEQLDDSISPGSGDHWGTGSADIGKIGGDTFAYVAAMEPFHSTAITVYIKDNHPIYGRTWRRHVLDNHRNNQVETPTRDFCGNGCNDLVSISYNVKDYYREANPQVALYKNKARQPPPPRARIVGTLWGNEGMVYLPDPKKMKKDDDPAGRDLIMVANYNIRVEVHPPGSQFRPDNGEGIKVLYGSVGDIDKELRPLGNDPFPENYSLTTSGGYLSVSETTGAVILRLKHNGETTKHWSPQEEVPVKNLFDMSDVGLGTLDLEFIQVKKTWWGADFGDAHFFNMTGFHFRFLENKQNIAHMQFWIAGPNVDCRLHDHSDNSFKELHTCLSQGTTKSNNHICQGGMWAPKEKYYNEPLDEIKRLRAKCSPDCHKSCQGSCLKKYFDHSALQPLEEHGRIWHTDLYEQPIYRKNKTVSYPGHTWIAGPGPYVDVWMALEFDGKLQL</sequence>
<dbReference type="EMBL" id="ML732786">
    <property type="protein sequence ID" value="KAB8274795.1"/>
    <property type="molecule type" value="Genomic_DNA"/>
</dbReference>
<accession>A0A5N6J7V0</accession>
<name>A0A5N6J7V0_9EURO</name>
<evidence type="ECO:0000313" key="4">
    <source>
        <dbReference type="Proteomes" id="UP000326289"/>
    </source>
</evidence>
<dbReference type="Pfam" id="PF22301">
    <property type="entry name" value="AUDH_beta_propeller"/>
    <property type="match status" value="1"/>
</dbReference>
<feature type="domain" description="Aldos-2-ulose dehydratase/isomerase (AUDH) Cupin" evidence="1">
    <location>
        <begin position="313"/>
        <end position="630"/>
    </location>
</feature>
<dbReference type="Gene3D" id="2.60.120.990">
    <property type="match status" value="1"/>
</dbReference>
<dbReference type="Proteomes" id="UP000326289">
    <property type="component" value="Unassembled WGS sequence"/>
</dbReference>
<dbReference type="SUPFAM" id="SSF69318">
    <property type="entry name" value="Integrin alpha N-terminal domain"/>
    <property type="match status" value="1"/>
</dbReference>
<dbReference type="Pfam" id="PF18637">
    <property type="entry name" value="AUDH_Cupin"/>
    <property type="match status" value="1"/>
</dbReference>
<protein>
    <submittedName>
        <fullName evidence="3">Uncharacterized protein</fullName>
    </submittedName>
</protein>
<gene>
    <name evidence="3" type="ORF">BDV30DRAFT_225686</name>
</gene>
<reference evidence="3 4" key="1">
    <citation type="submission" date="2019-04" db="EMBL/GenBank/DDBJ databases">
        <title>Fungal friends and foes A comparative genomics study of 23 Aspergillus species from section Flavi.</title>
        <authorList>
            <consortium name="DOE Joint Genome Institute"/>
            <person name="Kjaerbolling I."/>
            <person name="Vesth T.C."/>
            <person name="Frisvad J.C."/>
            <person name="Nybo J.L."/>
            <person name="Theobald S."/>
            <person name="Kildgaard S."/>
            <person name="Petersen T.I."/>
            <person name="Kuo A."/>
            <person name="Sato A."/>
            <person name="Lyhne E.K."/>
            <person name="Kogle M.E."/>
            <person name="Wiebenga A."/>
            <person name="Kun R.S."/>
            <person name="Lubbers R.J."/>
            <person name="Makela M.R."/>
            <person name="Barry K."/>
            <person name="Chovatia M."/>
            <person name="Clum A."/>
            <person name="Daum C."/>
            <person name="Haridas S."/>
            <person name="He G."/>
            <person name="LaButti K."/>
            <person name="Lipzen A."/>
            <person name="Mondo S."/>
            <person name="Pangilinan J."/>
            <person name="Riley R."/>
            <person name="Salamov A."/>
            <person name="Simmons B.A."/>
            <person name="Magnuson J.K."/>
            <person name="Henrissat B."/>
            <person name="Mortensen U.H."/>
            <person name="Larsen T.O."/>
            <person name="De vries R.P."/>
            <person name="Grigoriev I.V."/>
            <person name="Machida M."/>
            <person name="Baker S.E."/>
            <person name="Andersen M.R."/>
        </authorList>
    </citation>
    <scope>NUCLEOTIDE SEQUENCE [LARGE SCALE GENOMIC DNA]</scope>
    <source>
        <strain evidence="3 4">CBS 117635</strain>
    </source>
</reference>
<evidence type="ECO:0000313" key="3">
    <source>
        <dbReference type="EMBL" id="KAB8274795.1"/>
    </source>
</evidence>
<feature type="domain" description="Aldos-2-ulose dehydratase beta-propeller" evidence="2">
    <location>
        <begin position="151"/>
        <end position="242"/>
    </location>
</feature>